<evidence type="ECO:0008006" key="5">
    <source>
        <dbReference type="Google" id="ProtNLM"/>
    </source>
</evidence>
<organism evidence="4">
    <name type="scientific">Chromera velia CCMP2878</name>
    <dbReference type="NCBI Taxonomy" id="1169474"/>
    <lineage>
        <taxon>Eukaryota</taxon>
        <taxon>Sar</taxon>
        <taxon>Alveolata</taxon>
        <taxon>Colpodellida</taxon>
        <taxon>Chromeraceae</taxon>
        <taxon>Chromera</taxon>
    </lineage>
</organism>
<feature type="transmembrane region" description="Helical" evidence="2">
    <location>
        <begin position="266"/>
        <end position="285"/>
    </location>
</feature>
<evidence type="ECO:0000256" key="1">
    <source>
        <dbReference type="SAM" id="MobiDB-lite"/>
    </source>
</evidence>
<reference evidence="4" key="1">
    <citation type="submission" date="2014-11" db="EMBL/GenBank/DDBJ databases">
        <authorList>
            <person name="Otto D Thomas"/>
            <person name="Naeem Raeece"/>
        </authorList>
    </citation>
    <scope>NUCLEOTIDE SEQUENCE</scope>
</reference>
<dbReference type="VEuPathDB" id="CryptoDB:Cvel_16475"/>
<evidence type="ECO:0000256" key="2">
    <source>
        <dbReference type="SAM" id="Phobius"/>
    </source>
</evidence>
<keyword evidence="2" id="KW-0472">Membrane</keyword>
<sequence>MMWRSLFALSQLVALPSLGQAKGQKAFQCLRARIRGDWKHCRHDRNIRILNTETGSDEITGRIGLGSVVDGGKSKRRGEGSTNLFFQKDGRRSESMDFFSPIGRSNGHSIKNELDMLTERADPQTHLHSKMRRRSKTVLAAEEGAESKETPKSPSGLPGEMDEESMTPKERAIFEAAKEAAVAEFQTLKSQSERTGTKLKVPDYSRDFVDSSNRNLKDAFFGGETEGGFDEYFWRGVRRWSFFFMFWSLMLNMCWQNRLCPRYRDVFVYTLLPAVIFFIGFSWYMENFGPQEKRRGDRPLFDIPIFGIGSEYYEGLDAPPRDAFERKAWGK</sequence>
<feature type="region of interest" description="Disordered" evidence="1">
    <location>
        <begin position="122"/>
        <end position="167"/>
    </location>
</feature>
<dbReference type="AlphaFoldDB" id="A0A0G4FDE9"/>
<gene>
    <name evidence="4" type="ORF">Cvel_16475</name>
</gene>
<name>A0A0G4FDE9_9ALVE</name>
<feature type="chain" id="PRO_5005188918" description="SAYSvFN domain-containing protein" evidence="3">
    <location>
        <begin position="22"/>
        <end position="331"/>
    </location>
</feature>
<protein>
    <recommendedName>
        <fullName evidence="5">SAYSvFN domain-containing protein</fullName>
    </recommendedName>
</protein>
<evidence type="ECO:0000256" key="3">
    <source>
        <dbReference type="SAM" id="SignalP"/>
    </source>
</evidence>
<evidence type="ECO:0000313" key="4">
    <source>
        <dbReference type="EMBL" id="CEM11269.1"/>
    </source>
</evidence>
<feature type="signal peptide" evidence="3">
    <location>
        <begin position="1"/>
        <end position="21"/>
    </location>
</feature>
<dbReference type="EMBL" id="CDMZ01000298">
    <property type="protein sequence ID" value="CEM11269.1"/>
    <property type="molecule type" value="Genomic_DNA"/>
</dbReference>
<proteinExistence type="predicted"/>
<keyword evidence="2" id="KW-1133">Transmembrane helix</keyword>
<keyword evidence="3" id="KW-0732">Signal</keyword>
<feature type="compositionally biased region" description="Basic residues" evidence="1">
    <location>
        <begin position="127"/>
        <end position="136"/>
    </location>
</feature>
<accession>A0A0G4FDE9</accession>
<keyword evidence="2" id="KW-0812">Transmembrane</keyword>